<dbReference type="SUPFAM" id="SSF53146">
    <property type="entry name" value="Nitrogenase accessory factor-like"/>
    <property type="match status" value="1"/>
</dbReference>
<dbReference type="InterPro" id="IPR036105">
    <property type="entry name" value="DiNase_FeMo-co_biosyn_sf"/>
</dbReference>
<keyword evidence="3" id="KW-1185">Reference proteome</keyword>
<evidence type="ECO:0000259" key="1">
    <source>
        <dbReference type="Pfam" id="PF02579"/>
    </source>
</evidence>
<evidence type="ECO:0000313" key="3">
    <source>
        <dbReference type="Proteomes" id="UP000198870"/>
    </source>
</evidence>
<dbReference type="Pfam" id="PF02579">
    <property type="entry name" value="Nitro_FeMo-Co"/>
    <property type="match status" value="1"/>
</dbReference>
<dbReference type="Gene3D" id="3.30.420.130">
    <property type="entry name" value="Dinitrogenase iron-molybdenum cofactor biosynthesis domain"/>
    <property type="match status" value="1"/>
</dbReference>
<dbReference type="RefSeq" id="WP_092212862.1">
    <property type="nucleotide sequence ID" value="NZ_FMUX01000015.1"/>
</dbReference>
<dbReference type="PANTHER" id="PTHR42983:SF1">
    <property type="entry name" value="IRON-MOLYBDENUM PROTEIN"/>
    <property type="match status" value="1"/>
</dbReference>
<dbReference type="CDD" id="cd00851">
    <property type="entry name" value="MTH1175"/>
    <property type="match status" value="1"/>
</dbReference>
<name>A0A1G5HSA7_9BACT</name>
<gene>
    <name evidence="2" type="ORF">SAMN05216233_115121</name>
</gene>
<reference evidence="2 3" key="1">
    <citation type="submission" date="2016-10" db="EMBL/GenBank/DDBJ databases">
        <authorList>
            <person name="de Groot N.N."/>
        </authorList>
    </citation>
    <scope>NUCLEOTIDE SEQUENCE [LARGE SCALE GENOMIC DNA]</scope>
    <source>
        <strain evidence="2 3">AA1</strain>
    </source>
</reference>
<dbReference type="AlphaFoldDB" id="A0A1G5HSA7"/>
<proteinExistence type="predicted"/>
<sequence length="125" mass="13544">MKIAFPTEKFDELESPVYNHFGSANFFVIVDTETNVCEKVLNQDLDHQHGKCQPLKALGGRSVDAVVVGGIGGSALGKLKHKDVPVYKAVEGTVRDNLAKLENGELKEFMPIDVCGGHGDACDHH</sequence>
<dbReference type="STRING" id="419481.SAMN05216233_115121"/>
<feature type="domain" description="Dinitrogenase iron-molybdenum cofactor biosynthesis" evidence="1">
    <location>
        <begin position="14"/>
        <end position="102"/>
    </location>
</feature>
<protein>
    <submittedName>
        <fullName evidence="2">Predicted Fe-Mo cluster-binding protein, NifX family</fullName>
    </submittedName>
</protein>
<accession>A0A1G5HSA7</accession>
<dbReference type="EMBL" id="FMUX01000015">
    <property type="protein sequence ID" value="SCY66772.1"/>
    <property type="molecule type" value="Genomic_DNA"/>
</dbReference>
<dbReference type="InterPro" id="IPR003731">
    <property type="entry name" value="Di-Nase_FeMo-co_biosynth"/>
</dbReference>
<organism evidence="2 3">
    <name type="scientific">Desulfoluna spongiiphila</name>
    <dbReference type="NCBI Taxonomy" id="419481"/>
    <lineage>
        <taxon>Bacteria</taxon>
        <taxon>Pseudomonadati</taxon>
        <taxon>Thermodesulfobacteriota</taxon>
        <taxon>Desulfobacteria</taxon>
        <taxon>Desulfobacterales</taxon>
        <taxon>Desulfolunaceae</taxon>
        <taxon>Desulfoluna</taxon>
    </lineage>
</organism>
<dbReference type="PANTHER" id="PTHR42983">
    <property type="entry name" value="DINITROGENASE IRON-MOLYBDENUM COFACTOR PROTEIN-RELATED"/>
    <property type="match status" value="1"/>
</dbReference>
<evidence type="ECO:0000313" key="2">
    <source>
        <dbReference type="EMBL" id="SCY66772.1"/>
    </source>
</evidence>
<dbReference type="Proteomes" id="UP000198870">
    <property type="component" value="Unassembled WGS sequence"/>
</dbReference>
<dbReference type="OrthoDB" id="9807451at2"/>
<dbReference type="InterPro" id="IPR033913">
    <property type="entry name" value="MTH1175_dom"/>
</dbReference>